<reference evidence="2" key="1">
    <citation type="submission" date="2025-08" db="UniProtKB">
        <authorList>
            <consortium name="RefSeq"/>
        </authorList>
    </citation>
    <scope>IDENTIFICATION</scope>
    <source>
        <tissue evidence="2">Muscle</tissue>
    </source>
</reference>
<name>A0A6J3K658_9HYME</name>
<dbReference type="RefSeq" id="XP_033348557.1">
    <property type="nucleotide sequence ID" value="XM_033492666.1"/>
</dbReference>
<organism evidence="1 2">
    <name type="scientific">Bombus vosnesenskii</name>
    <dbReference type="NCBI Taxonomy" id="207650"/>
    <lineage>
        <taxon>Eukaryota</taxon>
        <taxon>Metazoa</taxon>
        <taxon>Ecdysozoa</taxon>
        <taxon>Arthropoda</taxon>
        <taxon>Hexapoda</taxon>
        <taxon>Insecta</taxon>
        <taxon>Pterygota</taxon>
        <taxon>Neoptera</taxon>
        <taxon>Endopterygota</taxon>
        <taxon>Hymenoptera</taxon>
        <taxon>Apocrita</taxon>
        <taxon>Aculeata</taxon>
        <taxon>Apoidea</taxon>
        <taxon>Anthophila</taxon>
        <taxon>Apidae</taxon>
        <taxon>Bombus</taxon>
        <taxon>Pyrobombus</taxon>
    </lineage>
</organism>
<dbReference type="Proteomes" id="UP000504631">
    <property type="component" value="Unplaced"/>
</dbReference>
<keyword evidence="1" id="KW-1185">Reference proteome</keyword>
<evidence type="ECO:0000313" key="1">
    <source>
        <dbReference type="Proteomes" id="UP000504631"/>
    </source>
</evidence>
<sequence length="337" mass="39265">MASFGSKFQIPSVVSLKDSRYQRPLLNGPSIIQSVLKENIRAFWFRKSKDQPVEPAVGNCAQPLPPRMDLVCKGCPSKCLEFEKQKKKSKRQFFGSKKQSEKPSNCKKEEKPVEKKLIWWETIFGPSPKRLWPDPCTCRLAHRERKKTRARDPRLRDPRYRQTAGDVLLYTEPVRRCSVSSCFEPQPKSPPGYKIPKAAVFKIMEDVSYTMPGNRMALDMQMYKVDKDVRLKPYSLPYEELRPPERQRRPFSCQLGIQSKDVLPPINRDLNYYGGLRQQPIEEAKLPKNLKSTQTNQKKLPDTGANLDQMVQKRSRIEQLKMYIRQKDMSYYPPFSS</sequence>
<evidence type="ECO:0000313" key="2">
    <source>
        <dbReference type="RefSeq" id="XP_033348557.1"/>
    </source>
</evidence>
<proteinExistence type="predicted"/>
<dbReference type="AlphaFoldDB" id="A0A6J3K658"/>
<dbReference type="GeneID" id="117232900"/>
<dbReference type="KEGG" id="bvk:117232900"/>
<accession>A0A6J3K658</accession>
<gene>
    <name evidence="2" type="primary">LOC117232900</name>
</gene>
<protein>
    <submittedName>
        <fullName evidence="2">Uncharacterized protein LOC117232900</fullName>
    </submittedName>
</protein>